<feature type="transmembrane region" description="Helical" evidence="1">
    <location>
        <begin position="106"/>
        <end position="129"/>
    </location>
</feature>
<organism evidence="2 3">
    <name type="scientific">Luteimonas galliterrae</name>
    <dbReference type="NCBI Taxonomy" id="2940486"/>
    <lineage>
        <taxon>Bacteria</taxon>
        <taxon>Pseudomonadati</taxon>
        <taxon>Pseudomonadota</taxon>
        <taxon>Gammaproteobacteria</taxon>
        <taxon>Lysobacterales</taxon>
        <taxon>Lysobacteraceae</taxon>
        <taxon>Luteimonas</taxon>
    </lineage>
</organism>
<keyword evidence="1" id="KW-1133">Transmembrane helix</keyword>
<keyword evidence="3" id="KW-1185">Reference proteome</keyword>
<gene>
    <name evidence="2" type="ORF">M2650_00380</name>
</gene>
<feature type="transmembrane region" description="Helical" evidence="1">
    <location>
        <begin position="80"/>
        <end position="100"/>
    </location>
</feature>
<proteinExistence type="predicted"/>
<dbReference type="Pfam" id="PF06772">
    <property type="entry name" value="LtrA"/>
    <property type="match status" value="1"/>
</dbReference>
<dbReference type="PANTHER" id="PTHR36840:SF1">
    <property type="entry name" value="BLL5714 PROTEIN"/>
    <property type="match status" value="1"/>
</dbReference>
<evidence type="ECO:0000256" key="1">
    <source>
        <dbReference type="SAM" id="Phobius"/>
    </source>
</evidence>
<feature type="transmembrane region" description="Helical" evidence="1">
    <location>
        <begin position="366"/>
        <end position="388"/>
    </location>
</feature>
<feature type="transmembrane region" description="Helical" evidence="1">
    <location>
        <begin position="283"/>
        <end position="306"/>
    </location>
</feature>
<dbReference type="InterPro" id="IPR010640">
    <property type="entry name" value="Low_temperature_requirement_A"/>
</dbReference>
<name>A0ABT0ME11_9GAMM</name>
<sequence>MNASPKPLLRTRGGHESGRVGMVELFFDLVFVFAVTQLSHTLLAQPTPAGALQTALLFVAMWWVWIYTSWITNWLDPERVPVRLMLFALMLAGLLMSSSIPKAFGAHGLAFAGAYAFMHVGRTLFMLWATRNGPAALRRNFQRVLVWLLASGALWIAGGFGQGETRFGLWLLALAIEFVSPLVLFWVPGLGRSTTADWNVDGHHMAERCALFIIIALGESLLITGATFADLAWNADTVAAFAVAFLGSVAMWWIYFDTGAERGHRRIANSADPGRVARSAYTYLHLPIVAGIVVCAVADEIVLVHPGHAEDAGIATILAGPALYLLGNALFKWVTNDRRGPPLSHLIGLLLLFALAPFAFAHLFSALALGATTTAILMLVAAWETVALHRPARAS</sequence>
<feature type="transmembrane region" description="Helical" evidence="1">
    <location>
        <begin position="167"/>
        <end position="188"/>
    </location>
</feature>
<feature type="transmembrane region" description="Helical" evidence="1">
    <location>
        <begin position="238"/>
        <end position="256"/>
    </location>
</feature>
<feature type="transmembrane region" description="Helical" evidence="1">
    <location>
        <begin position="20"/>
        <end position="38"/>
    </location>
</feature>
<keyword evidence="1" id="KW-0472">Membrane</keyword>
<evidence type="ECO:0000313" key="3">
    <source>
        <dbReference type="Proteomes" id="UP001431217"/>
    </source>
</evidence>
<feature type="transmembrane region" description="Helical" evidence="1">
    <location>
        <begin position="343"/>
        <end position="360"/>
    </location>
</feature>
<dbReference type="Proteomes" id="UP001431217">
    <property type="component" value="Unassembled WGS sequence"/>
</dbReference>
<keyword evidence="1" id="KW-0812">Transmembrane</keyword>
<reference evidence="2 3" key="1">
    <citation type="submission" date="2022-05" db="EMBL/GenBank/DDBJ databases">
        <title>Luteimonas sp. SX5, whole genome shotgun sequencing project.</title>
        <authorList>
            <person name="Zhao G."/>
            <person name="Shen L."/>
        </authorList>
    </citation>
    <scope>NUCLEOTIDE SEQUENCE [LARGE SCALE GENOMIC DNA]</scope>
    <source>
        <strain evidence="2 3">SX5</strain>
    </source>
</reference>
<protein>
    <submittedName>
        <fullName evidence="2">Low temperature requirement protein A</fullName>
    </submittedName>
</protein>
<dbReference type="PANTHER" id="PTHR36840">
    <property type="entry name" value="BLL5714 PROTEIN"/>
    <property type="match status" value="1"/>
</dbReference>
<feature type="transmembrane region" description="Helical" evidence="1">
    <location>
        <begin position="209"/>
        <end position="232"/>
    </location>
</feature>
<dbReference type="RefSeq" id="WP_249469784.1">
    <property type="nucleotide sequence ID" value="NZ_JAMBEP010000001.1"/>
</dbReference>
<feature type="transmembrane region" description="Helical" evidence="1">
    <location>
        <begin position="141"/>
        <end position="161"/>
    </location>
</feature>
<feature type="transmembrane region" description="Helical" evidence="1">
    <location>
        <begin position="50"/>
        <end position="68"/>
    </location>
</feature>
<evidence type="ECO:0000313" key="2">
    <source>
        <dbReference type="EMBL" id="MCL1633107.1"/>
    </source>
</evidence>
<dbReference type="EMBL" id="JAMBEP010000001">
    <property type="protein sequence ID" value="MCL1633107.1"/>
    <property type="molecule type" value="Genomic_DNA"/>
</dbReference>
<feature type="transmembrane region" description="Helical" evidence="1">
    <location>
        <begin position="312"/>
        <end position="331"/>
    </location>
</feature>
<accession>A0ABT0ME11</accession>
<comment type="caution">
    <text evidence="2">The sequence shown here is derived from an EMBL/GenBank/DDBJ whole genome shotgun (WGS) entry which is preliminary data.</text>
</comment>